<keyword evidence="2" id="KW-0479">Metal-binding</keyword>
<evidence type="ECO:0000256" key="2">
    <source>
        <dbReference type="ARBA" id="ARBA00022723"/>
    </source>
</evidence>
<keyword evidence="3" id="KW-0408">Iron</keyword>
<dbReference type="GO" id="GO:0004497">
    <property type="term" value="F:monooxygenase activity"/>
    <property type="evidence" value="ECO:0007669"/>
    <property type="project" value="InterPro"/>
</dbReference>
<protein>
    <recommendedName>
        <fullName evidence="6">Cytochrome P450</fullName>
    </recommendedName>
</protein>
<comment type="caution">
    <text evidence="4">The sequence shown here is derived from an EMBL/GenBank/DDBJ whole genome shotgun (WGS) entry which is preliminary data.</text>
</comment>
<dbReference type="InterPro" id="IPR036396">
    <property type="entry name" value="Cyt_P450_sf"/>
</dbReference>
<dbReference type="Proteomes" id="UP001347796">
    <property type="component" value="Unassembled WGS sequence"/>
</dbReference>
<reference evidence="4 5" key="1">
    <citation type="submission" date="2024-01" db="EMBL/GenBank/DDBJ databases">
        <title>The genome of the rayed Mediterranean limpet Patella caerulea (Linnaeus, 1758).</title>
        <authorList>
            <person name="Anh-Thu Weber A."/>
            <person name="Halstead-Nussloch G."/>
        </authorList>
    </citation>
    <scope>NUCLEOTIDE SEQUENCE [LARGE SCALE GENOMIC DNA]</scope>
    <source>
        <strain evidence="4">AATW-2023a</strain>
        <tissue evidence="4">Whole specimen</tissue>
    </source>
</reference>
<dbReference type="Gene3D" id="1.10.630.10">
    <property type="entry name" value="Cytochrome P450"/>
    <property type="match status" value="1"/>
</dbReference>
<organism evidence="4 5">
    <name type="scientific">Patella caerulea</name>
    <name type="common">Rayed Mediterranean limpet</name>
    <dbReference type="NCBI Taxonomy" id="87958"/>
    <lineage>
        <taxon>Eukaryota</taxon>
        <taxon>Metazoa</taxon>
        <taxon>Spiralia</taxon>
        <taxon>Lophotrochozoa</taxon>
        <taxon>Mollusca</taxon>
        <taxon>Gastropoda</taxon>
        <taxon>Patellogastropoda</taxon>
        <taxon>Patelloidea</taxon>
        <taxon>Patellidae</taxon>
        <taxon>Patella</taxon>
    </lineage>
</organism>
<accession>A0AAN8K6K7</accession>
<dbReference type="EMBL" id="JAZGQO010000006">
    <property type="protein sequence ID" value="KAK6186338.1"/>
    <property type="molecule type" value="Genomic_DNA"/>
</dbReference>
<keyword evidence="5" id="KW-1185">Reference proteome</keyword>
<proteinExistence type="inferred from homology"/>
<evidence type="ECO:0000256" key="1">
    <source>
        <dbReference type="ARBA" id="ARBA00010617"/>
    </source>
</evidence>
<evidence type="ECO:0000313" key="5">
    <source>
        <dbReference type="Proteomes" id="UP001347796"/>
    </source>
</evidence>
<gene>
    <name evidence="4" type="ORF">SNE40_008390</name>
</gene>
<dbReference type="PANTHER" id="PTHR24286:SF252">
    <property type="entry name" value="CYTOCHROME P450 26B1"/>
    <property type="match status" value="1"/>
</dbReference>
<dbReference type="InterPro" id="IPR001128">
    <property type="entry name" value="Cyt_P450"/>
</dbReference>
<dbReference type="Pfam" id="PF00067">
    <property type="entry name" value="p450"/>
    <property type="match status" value="2"/>
</dbReference>
<dbReference type="GO" id="GO:0016125">
    <property type="term" value="P:sterol metabolic process"/>
    <property type="evidence" value="ECO:0007669"/>
    <property type="project" value="TreeGrafter"/>
</dbReference>
<dbReference type="PRINTS" id="PR00359">
    <property type="entry name" value="BP450"/>
</dbReference>
<dbReference type="GO" id="GO:0020037">
    <property type="term" value="F:heme binding"/>
    <property type="evidence" value="ECO:0007669"/>
    <property type="project" value="InterPro"/>
</dbReference>
<comment type="similarity">
    <text evidence="1">Belongs to the cytochrome P450 family.</text>
</comment>
<dbReference type="PANTHER" id="PTHR24286">
    <property type="entry name" value="CYTOCHROME P450 26"/>
    <property type="match status" value="1"/>
</dbReference>
<dbReference type="SUPFAM" id="SSF48264">
    <property type="entry name" value="Cytochrome P450"/>
    <property type="match status" value="1"/>
</dbReference>
<evidence type="ECO:0008006" key="6">
    <source>
        <dbReference type="Google" id="ProtNLM"/>
    </source>
</evidence>
<sequence>MASAQDEPKKPLPPGSSVGRLLGFLSDKSYDFYKNPVQFFEKNAVDFKSRIFQSRFLLKPTVFVGSNHGLADVLSDGGEFTELGYKTFMGQIYGDNILFTDGKPAEELRDALSQLFTDDCVKTYQQTIDRIVEKEILNLDISKPVCLYEFYKKMVTEICLSLFLGLDFEDTSDVYDTITSLTTTHWHGIISVPLALKIPGTGKESTFKQALQAKDKLLEVIKERRGTSKKGFHQKLEEIHELDEEAINNHLLLFTSALVPKALASLLTSFSLEVGQHNKVSWQKMCLLDEEFMDQMLLEVQRYYPPFLGGRRVVTKNFEVDGYTIPAGHAIVYLTFAAHRDPSIFENPNQFYPGRWKNSTSDTQKKLFCFGYLSRGCVGERLVWAIIKTILTSLLKKFELSLVDNQDLSYKWLPVSRPKTDVLFKFTTRPP</sequence>
<evidence type="ECO:0000256" key="3">
    <source>
        <dbReference type="ARBA" id="ARBA00023004"/>
    </source>
</evidence>
<dbReference type="AlphaFoldDB" id="A0AAN8K6K7"/>
<evidence type="ECO:0000313" key="4">
    <source>
        <dbReference type="EMBL" id="KAK6186338.1"/>
    </source>
</evidence>
<name>A0AAN8K6K7_PATCE</name>
<dbReference type="GO" id="GO:0005506">
    <property type="term" value="F:iron ion binding"/>
    <property type="evidence" value="ECO:0007669"/>
    <property type="project" value="InterPro"/>
</dbReference>
<dbReference type="GO" id="GO:0016705">
    <property type="term" value="F:oxidoreductase activity, acting on paired donors, with incorporation or reduction of molecular oxygen"/>
    <property type="evidence" value="ECO:0007669"/>
    <property type="project" value="InterPro"/>
</dbReference>
<dbReference type="InterPro" id="IPR002397">
    <property type="entry name" value="Cyt_P450_B"/>
</dbReference>